<reference evidence="2" key="1">
    <citation type="submission" date="2016-10" db="EMBL/GenBank/DDBJ databases">
        <authorList>
            <person name="Varghese N."/>
            <person name="Submissions S."/>
        </authorList>
    </citation>
    <scope>NUCLEOTIDE SEQUENCE [LARGE SCALE GENOMIC DNA]</scope>
    <source>
        <strain evidence="2">CGMCC 1.11014</strain>
    </source>
</reference>
<accession>A0A1I7K161</accession>
<evidence type="ECO:0008006" key="3">
    <source>
        <dbReference type="Google" id="ProtNLM"/>
    </source>
</evidence>
<dbReference type="Proteomes" id="UP000199391">
    <property type="component" value="Unassembled WGS sequence"/>
</dbReference>
<gene>
    <name evidence="1" type="ORF">SAMN05216552_101459</name>
</gene>
<keyword evidence="2" id="KW-1185">Reference proteome</keyword>
<proteinExistence type="predicted"/>
<sequence length="131" mass="14428">MHKHDLAPTTEVFSWGTIMYPAFFPTPSVVTYNWGAGQPIADMWARIGSVYHQSMQQASQELWTSSMRIIQDHLARAWMDAPQSCMSALAQNAAEVQQRAMVQLMGANDEATAIVAEEINEASVTTSALPV</sequence>
<dbReference type="AlphaFoldDB" id="A0A1I7K161"/>
<dbReference type="STRING" id="1035707.SAMN05216552_101459"/>
<protein>
    <recommendedName>
        <fullName evidence="3">Phasin domain-containing protein</fullName>
    </recommendedName>
</protein>
<evidence type="ECO:0000313" key="2">
    <source>
        <dbReference type="Proteomes" id="UP000199391"/>
    </source>
</evidence>
<name>A0A1I7K161_9BURK</name>
<dbReference type="EMBL" id="FPBO01000014">
    <property type="protein sequence ID" value="SFU91109.1"/>
    <property type="molecule type" value="Genomic_DNA"/>
</dbReference>
<evidence type="ECO:0000313" key="1">
    <source>
        <dbReference type="EMBL" id="SFU91109.1"/>
    </source>
</evidence>
<organism evidence="1 2">
    <name type="scientific">Pseudoduganella namucuonensis</name>
    <dbReference type="NCBI Taxonomy" id="1035707"/>
    <lineage>
        <taxon>Bacteria</taxon>
        <taxon>Pseudomonadati</taxon>
        <taxon>Pseudomonadota</taxon>
        <taxon>Betaproteobacteria</taxon>
        <taxon>Burkholderiales</taxon>
        <taxon>Oxalobacteraceae</taxon>
        <taxon>Telluria group</taxon>
        <taxon>Pseudoduganella</taxon>
    </lineage>
</organism>